<reference evidence="1" key="2">
    <citation type="submission" date="2021-01" db="EMBL/GenBank/DDBJ databases">
        <authorList>
            <person name="Schikora-Tamarit M.A."/>
        </authorList>
    </citation>
    <scope>NUCLEOTIDE SEQUENCE</scope>
    <source>
        <strain evidence="1">CBS2887</strain>
    </source>
</reference>
<sequence>MRFLGDQHGTNTIDVFLDIFQGWSFDLRLQRFQLFARNTDQALGFQMLVHERIQVGVSDEVEMVLLSMVVEEGRRWIVDLVHQLVVVLRRDKLVTKTIGLFSESVNG</sequence>
<reference evidence="1" key="1">
    <citation type="journal article" date="2021" name="Open Biol.">
        <title>Shared evolutionary footprints suggest mitochondrial oxidative damage underlies multiple complex I losses in fungi.</title>
        <authorList>
            <person name="Schikora-Tamarit M.A."/>
            <person name="Marcet-Houben M."/>
            <person name="Nosek J."/>
            <person name="Gabaldon T."/>
        </authorList>
    </citation>
    <scope>NUCLEOTIDE SEQUENCE</scope>
    <source>
        <strain evidence="1">CBS2887</strain>
    </source>
</reference>
<gene>
    <name evidence="1" type="ORF">WICPIJ_006743</name>
</gene>
<proteinExistence type="predicted"/>
<protein>
    <submittedName>
        <fullName evidence="1">Uncharacterized protein</fullName>
    </submittedName>
</protein>
<accession>A0A9P8Q156</accession>
<organism evidence="1 2">
    <name type="scientific">Wickerhamomyces pijperi</name>
    <name type="common">Yeast</name>
    <name type="synonym">Pichia pijperi</name>
    <dbReference type="NCBI Taxonomy" id="599730"/>
    <lineage>
        <taxon>Eukaryota</taxon>
        <taxon>Fungi</taxon>
        <taxon>Dikarya</taxon>
        <taxon>Ascomycota</taxon>
        <taxon>Saccharomycotina</taxon>
        <taxon>Saccharomycetes</taxon>
        <taxon>Phaffomycetales</taxon>
        <taxon>Wickerhamomycetaceae</taxon>
        <taxon>Wickerhamomyces</taxon>
    </lineage>
</organism>
<evidence type="ECO:0000313" key="2">
    <source>
        <dbReference type="Proteomes" id="UP000774326"/>
    </source>
</evidence>
<keyword evidence="2" id="KW-1185">Reference proteome</keyword>
<dbReference type="AlphaFoldDB" id="A0A9P8Q156"/>
<name>A0A9P8Q156_WICPI</name>
<dbReference type="EMBL" id="JAEUBG010003799">
    <property type="protein sequence ID" value="KAH3682292.1"/>
    <property type="molecule type" value="Genomic_DNA"/>
</dbReference>
<comment type="caution">
    <text evidence="1">The sequence shown here is derived from an EMBL/GenBank/DDBJ whole genome shotgun (WGS) entry which is preliminary data.</text>
</comment>
<evidence type="ECO:0000313" key="1">
    <source>
        <dbReference type="EMBL" id="KAH3682292.1"/>
    </source>
</evidence>
<dbReference type="Proteomes" id="UP000774326">
    <property type="component" value="Unassembled WGS sequence"/>
</dbReference>